<reference evidence="3 4" key="1">
    <citation type="submission" date="2020-07" db="EMBL/GenBank/DDBJ databases">
        <title>Sequencing the genomes of 1000 actinobacteria strains.</title>
        <authorList>
            <person name="Klenk H.-P."/>
        </authorList>
    </citation>
    <scope>NUCLEOTIDE SEQUENCE [LARGE SCALE GENOMIC DNA]</scope>
    <source>
        <strain evidence="3 4">DSM 43814</strain>
    </source>
</reference>
<dbReference type="InterPro" id="IPR051534">
    <property type="entry name" value="CBASS_pafABC_assoc_protein"/>
</dbReference>
<dbReference type="InterPro" id="IPR013196">
    <property type="entry name" value="HTH_11"/>
</dbReference>
<evidence type="ECO:0000313" key="4">
    <source>
        <dbReference type="Proteomes" id="UP000631553"/>
    </source>
</evidence>
<dbReference type="Pfam" id="PF13280">
    <property type="entry name" value="WYL"/>
    <property type="match status" value="1"/>
</dbReference>
<name>A0ABX2RSW6_9ACTN</name>
<organism evidence="3 4">
    <name type="scientific">Micromonospora purpureochromogenes</name>
    <dbReference type="NCBI Taxonomy" id="47872"/>
    <lineage>
        <taxon>Bacteria</taxon>
        <taxon>Bacillati</taxon>
        <taxon>Actinomycetota</taxon>
        <taxon>Actinomycetes</taxon>
        <taxon>Micromonosporales</taxon>
        <taxon>Micromonosporaceae</taxon>
        <taxon>Micromonospora</taxon>
    </lineage>
</organism>
<dbReference type="InterPro" id="IPR011991">
    <property type="entry name" value="ArsR-like_HTH"/>
</dbReference>
<evidence type="ECO:0000259" key="1">
    <source>
        <dbReference type="Pfam" id="PF08279"/>
    </source>
</evidence>
<dbReference type="Gene3D" id="1.10.10.10">
    <property type="entry name" value="Winged helix-like DNA-binding domain superfamily/Winged helix DNA-binding domain"/>
    <property type="match status" value="1"/>
</dbReference>
<dbReference type="PANTHER" id="PTHR34580">
    <property type="match status" value="1"/>
</dbReference>
<feature type="domain" description="Helix-turn-helix type 11" evidence="1">
    <location>
        <begin position="10"/>
        <end position="65"/>
    </location>
</feature>
<dbReference type="PANTHER" id="PTHR34580:SF3">
    <property type="entry name" value="PROTEIN PAFB"/>
    <property type="match status" value="1"/>
</dbReference>
<dbReference type="InterPro" id="IPR036388">
    <property type="entry name" value="WH-like_DNA-bd_sf"/>
</dbReference>
<dbReference type="CDD" id="cd00090">
    <property type="entry name" value="HTH_ARSR"/>
    <property type="match status" value="1"/>
</dbReference>
<accession>A0ABX2RSW6</accession>
<feature type="domain" description="WYL" evidence="2">
    <location>
        <begin position="146"/>
        <end position="210"/>
    </location>
</feature>
<dbReference type="RefSeq" id="WP_179805292.1">
    <property type="nucleotide sequence ID" value="NZ_JACCCQ010000001.1"/>
</dbReference>
<dbReference type="Pfam" id="PF08279">
    <property type="entry name" value="HTH_11"/>
    <property type="match status" value="1"/>
</dbReference>
<keyword evidence="4" id="KW-1185">Reference proteome</keyword>
<evidence type="ECO:0000259" key="2">
    <source>
        <dbReference type="Pfam" id="PF13280"/>
    </source>
</evidence>
<protein>
    <submittedName>
        <fullName evidence="3">DNA-binding transcriptional regulator YafY</fullName>
    </submittedName>
</protein>
<keyword evidence="3" id="KW-0238">DNA-binding</keyword>
<gene>
    <name evidence="3" type="ORF">HDA35_005463</name>
</gene>
<dbReference type="InterPro" id="IPR036390">
    <property type="entry name" value="WH_DNA-bd_sf"/>
</dbReference>
<sequence length="329" mass="35411">MPTGPSPTARALRALEILHARPGTTADQLASLLGVTERAARRYVGILREAGIPVESARGPHGGYRLGRGTRLPPVVFTQEQALGLVMAVLDGQPNAIDADDLVGSALSKVIRALPENVGRQAAALRAYAAATPDRHSARPDPATTSALIAAVADRRRVMVTYRGESGEEWAAEVDPWAVVVRYGRWYLLCHSHRADAIRTYRIDRVRTVRQTPHGFTPPDDLDPVAALEENLGAGWKYPTRVVFHAPREKVAPWIRPPMGRLQPDGDRCVLVGSTGNPTMYAQEWLAPVPFDFSVEESPELHAAVATVAARFGAAVSPSVGRDSAPGPA</sequence>
<dbReference type="PROSITE" id="PS52050">
    <property type="entry name" value="WYL"/>
    <property type="match status" value="1"/>
</dbReference>
<evidence type="ECO:0000313" key="3">
    <source>
        <dbReference type="EMBL" id="NYF59632.1"/>
    </source>
</evidence>
<proteinExistence type="predicted"/>
<dbReference type="Proteomes" id="UP000631553">
    <property type="component" value="Unassembled WGS sequence"/>
</dbReference>
<comment type="caution">
    <text evidence="3">The sequence shown here is derived from an EMBL/GenBank/DDBJ whole genome shotgun (WGS) entry which is preliminary data.</text>
</comment>
<dbReference type="EMBL" id="JACCCQ010000001">
    <property type="protein sequence ID" value="NYF59632.1"/>
    <property type="molecule type" value="Genomic_DNA"/>
</dbReference>
<dbReference type="SUPFAM" id="SSF46785">
    <property type="entry name" value="Winged helix' DNA-binding domain"/>
    <property type="match status" value="1"/>
</dbReference>
<dbReference type="GO" id="GO:0003677">
    <property type="term" value="F:DNA binding"/>
    <property type="evidence" value="ECO:0007669"/>
    <property type="project" value="UniProtKB-KW"/>
</dbReference>
<dbReference type="InterPro" id="IPR026881">
    <property type="entry name" value="WYL_dom"/>
</dbReference>